<evidence type="ECO:0000313" key="2">
    <source>
        <dbReference type="Proteomes" id="UP000190286"/>
    </source>
</evidence>
<gene>
    <name evidence="1" type="ORF">SAMN02745178_00238</name>
</gene>
<dbReference type="EMBL" id="FUYF01000001">
    <property type="protein sequence ID" value="SKA73949.1"/>
    <property type="molecule type" value="Genomic_DNA"/>
</dbReference>
<protein>
    <recommendedName>
        <fullName evidence="3">Nucleoid-associated protein</fullName>
    </recommendedName>
</protein>
<dbReference type="AlphaFoldDB" id="A0A1T4WA03"/>
<evidence type="ECO:0008006" key="3">
    <source>
        <dbReference type="Google" id="ProtNLM"/>
    </source>
</evidence>
<accession>A0A1T4WA03</accession>
<dbReference type="Proteomes" id="UP000190286">
    <property type="component" value="Unassembled WGS sequence"/>
</dbReference>
<proteinExistence type="predicted"/>
<evidence type="ECO:0000313" key="1">
    <source>
        <dbReference type="EMBL" id="SKA73949.1"/>
    </source>
</evidence>
<name>A0A1T4WA03_9FIRM</name>
<dbReference type="GeneID" id="93336738"/>
<sequence>MEVKINQVVLHLLDPGASEPVLSDRAMDMDADLYEYYTATLERAFASDEVKNCRFLPDSAFAAEMAQNQDFIDLSRRIAGVIFEQMLQYQAIPAGDLAVVDFTADGVPFYGVLKLNYRPGYTHHTELMGNGRFSSMVPQRTLLPGTPKADEAALIDRANGTVRLIEKKFTLDDRKDFYLSTRVFGCTEALQEKAKLKAVCETAVAAVKEAYPEPEALDDVPPFDGGTETAVELLVRNQAVDNQISVEDVRERIRENFPLAAPRFEEALAETGVQENDRVTVTPARIKKLESRSFKTESGIEIRIPAELCSSDDAVEFIHSATGGLSLLIKDVLV</sequence>
<keyword evidence="2" id="KW-1185">Reference proteome</keyword>
<dbReference type="GO" id="GO:0009295">
    <property type="term" value="C:nucleoid"/>
    <property type="evidence" value="ECO:0007669"/>
    <property type="project" value="InterPro"/>
</dbReference>
<dbReference type="Pfam" id="PF04245">
    <property type="entry name" value="NA37"/>
    <property type="match status" value="1"/>
</dbReference>
<dbReference type="STRING" id="745368.SAMN02745178_00238"/>
<dbReference type="OrthoDB" id="3171075at2"/>
<dbReference type="RefSeq" id="WP_078783253.1">
    <property type="nucleotide sequence ID" value="NZ_CBCTSN010000021.1"/>
</dbReference>
<dbReference type="InterPro" id="IPR007358">
    <property type="entry name" value="Nucleoid_associated_NdpA"/>
</dbReference>
<organism evidence="1 2">
    <name type="scientific">Gemmiger formicilis</name>
    <dbReference type="NCBI Taxonomy" id="745368"/>
    <lineage>
        <taxon>Bacteria</taxon>
        <taxon>Bacillati</taxon>
        <taxon>Bacillota</taxon>
        <taxon>Clostridia</taxon>
        <taxon>Eubacteriales</taxon>
        <taxon>Gemmiger</taxon>
    </lineage>
</organism>
<reference evidence="1 2" key="1">
    <citation type="submission" date="2017-02" db="EMBL/GenBank/DDBJ databases">
        <authorList>
            <person name="Peterson S.W."/>
        </authorList>
    </citation>
    <scope>NUCLEOTIDE SEQUENCE [LARGE SCALE GENOMIC DNA]</scope>
    <source>
        <strain evidence="1 2">ATCC 27749</strain>
    </source>
</reference>